<reference evidence="2 3" key="1">
    <citation type="submission" date="2018-08" db="EMBL/GenBank/DDBJ databases">
        <title>Genome analysis of the thermophilic bacterium of the candidate phylum Aminicenantes from deep subsurface aquifer revealed its physiology and ecological role.</title>
        <authorList>
            <person name="Kadnikov V.V."/>
            <person name="Mardanov A.V."/>
            <person name="Beletsky A.V."/>
            <person name="Karnachuk O.V."/>
            <person name="Ravin N.V."/>
        </authorList>
    </citation>
    <scope>NUCLEOTIDE SEQUENCE [LARGE SCALE GENOMIC DNA]</scope>
    <source>
        <strain evidence="2">BY38</strain>
    </source>
</reference>
<comment type="caution">
    <text evidence="2">The sequence shown here is derived from an EMBL/GenBank/DDBJ whole genome shotgun (WGS) entry which is preliminary data.</text>
</comment>
<evidence type="ECO:0000313" key="2">
    <source>
        <dbReference type="EMBL" id="RFT16512.1"/>
    </source>
</evidence>
<protein>
    <submittedName>
        <fullName evidence="2">Uncharacterized protein</fullName>
    </submittedName>
</protein>
<dbReference type="AlphaFoldDB" id="A0A3E2BPD8"/>
<evidence type="ECO:0000313" key="3">
    <source>
        <dbReference type="Proteomes" id="UP000257323"/>
    </source>
</evidence>
<keyword evidence="1" id="KW-0175">Coiled coil</keyword>
<accession>A0A3E2BPD8</accession>
<dbReference type="Proteomes" id="UP000257323">
    <property type="component" value="Unassembled WGS sequence"/>
</dbReference>
<name>A0A3E2BPD8_9BACT</name>
<organism evidence="2 3">
    <name type="scientific">Candidatus Saccharicenans subterraneus</name>
    <dbReference type="NCBI Taxonomy" id="2508984"/>
    <lineage>
        <taxon>Bacteria</taxon>
        <taxon>Candidatus Aminicenantota</taxon>
        <taxon>Candidatus Aminicenantia</taxon>
        <taxon>Candidatus Aminicenantales</taxon>
        <taxon>Candidatus Saccharicenantaceae</taxon>
        <taxon>Candidatus Saccharicenans</taxon>
    </lineage>
</organism>
<evidence type="ECO:0000256" key="1">
    <source>
        <dbReference type="SAM" id="Coils"/>
    </source>
</evidence>
<gene>
    <name evidence="2" type="ORF">OP8BY_1690</name>
</gene>
<feature type="coiled-coil region" evidence="1">
    <location>
        <begin position="229"/>
        <end position="263"/>
    </location>
</feature>
<dbReference type="EMBL" id="QUAH01000003">
    <property type="protein sequence ID" value="RFT16512.1"/>
    <property type="molecule type" value="Genomic_DNA"/>
</dbReference>
<proteinExistence type="predicted"/>
<sequence length="435" mass="50966">MNRVILLDFEDRDKEYLEQEQVDTFLIHTSDFRNLPTILPEARAIFYQLNWPVEEEAVPGGLAEKVQEMVVDGARVVCFVGKGHLYQLTGVIGTFPDIHFQESTPNEVLLVTPEMPFNLVFEKFSSSLAHIYKLLPNSFGADIWEVPASLNESWKIVAKSHDGFPVSLMIRKGKGFIWLLPWFGQNNIKVADFILKDVFPLMEMKGKEVEQMDWIDKEEYLFPEIKELFLKKEEEKKKFEERLKELDEQIRTLRETQQEAFNRLLKAEGQELKAAVLQAFKYLGWGKVVDVDQYWKNVIRDKEEDLWLIENNDQPVEVCLRKEFLILVVIRSSRNWATDDDCILLQRFKGRRMQEFDNTRMKAILVGNYFNLVEAKLRNNPYSQFQVEEAEKDGNGLLTTYELFQVIKAEKEGLISKEEIRKQIKEKAGLLKFSY</sequence>